<keyword evidence="1" id="KW-0812">Transmembrane</keyword>
<keyword evidence="3" id="KW-1185">Reference proteome</keyword>
<feature type="transmembrane region" description="Helical" evidence="1">
    <location>
        <begin position="72"/>
        <end position="93"/>
    </location>
</feature>
<protein>
    <submittedName>
        <fullName evidence="2">Uncharacterized protein</fullName>
    </submittedName>
</protein>
<feature type="transmembrane region" description="Helical" evidence="1">
    <location>
        <begin position="157"/>
        <end position="183"/>
    </location>
</feature>
<organism evidence="2 3">
    <name type="scientific">Lutzomyia longipalpis</name>
    <name type="common">Sand fly</name>
    <dbReference type="NCBI Taxonomy" id="7200"/>
    <lineage>
        <taxon>Eukaryota</taxon>
        <taxon>Metazoa</taxon>
        <taxon>Ecdysozoa</taxon>
        <taxon>Arthropoda</taxon>
        <taxon>Hexapoda</taxon>
        <taxon>Insecta</taxon>
        <taxon>Pterygota</taxon>
        <taxon>Neoptera</taxon>
        <taxon>Endopterygota</taxon>
        <taxon>Diptera</taxon>
        <taxon>Nematocera</taxon>
        <taxon>Psychodoidea</taxon>
        <taxon>Psychodidae</taxon>
        <taxon>Lutzomyia</taxon>
        <taxon>Lutzomyia</taxon>
    </lineage>
</organism>
<feature type="transmembrane region" description="Helical" evidence="1">
    <location>
        <begin position="226"/>
        <end position="245"/>
    </location>
</feature>
<keyword evidence="1" id="KW-0472">Membrane</keyword>
<dbReference type="VEuPathDB" id="VectorBase:LLOJ010875"/>
<name>A0A3F2ZD92_LUTLO</name>
<feature type="transmembrane region" description="Helical" evidence="1">
    <location>
        <begin position="257"/>
        <end position="279"/>
    </location>
</feature>
<keyword evidence="1" id="KW-1133">Transmembrane helix</keyword>
<accession>A0A3F2ZD92</accession>
<dbReference type="Proteomes" id="UP000092461">
    <property type="component" value="Unassembled WGS sequence"/>
</dbReference>
<sequence length="379" mass="44182">MSFTENLGILLKFQKICILPNYQLPREDKTFTLILRLFPLFIAISFGLHGIYEVTGQNGIMISVGSGMNDLLLIMDKFVNVYGLITILIFGYVRNKWHLNLIETLVRIEKDLTKHFNIQRSKGRCWRIYFDLIINLFQNFLINFFSDISSPIPWTVFALKICLLDSILMLVDDFIILYVIHFIKQTTSLIRLLKINFERDILHSFSLMDEFLKIVPELSISFGGMLYVLFAVHFCICVGAGYFLFLFIFDDNQFQEFIVLLVSLIYFLRSLVYVGYLSFVGNNFSRELDGLFEICHRITISSNARSELKRTLDFNKAQFHLRRFFSPSYIVIGRAYKMNISGLFSIMSITATYFLVLVQFKQLEEVAHHITSNYTGDLQ</sequence>
<dbReference type="AlphaFoldDB" id="A0A3F2ZD92"/>
<evidence type="ECO:0000256" key="1">
    <source>
        <dbReference type="SAM" id="Phobius"/>
    </source>
</evidence>
<reference evidence="2" key="1">
    <citation type="submission" date="2020-05" db="UniProtKB">
        <authorList>
            <consortium name="EnsemblMetazoa"/>
        </authorList>
    </citation>
    <scope>IDENTIFICATION</scope>
    <source>
        <strain evidence="2">Jacobina</strain>
    </source>
</reference>
<feature type="transmembrane region" description="Helical" evidence="1">
    <location>
        <begin position="340"/>
        <end position="360"/>
    </location>
</feature>
<evidence type="ECO:0000313" key="3">
    <source>
        <dbReference type="Proteomes" id="UP000092461"/>
    </source>
</evidence>
<dbReference type="EnsemblMetazoa" id="LLOJ010875-RA">
    <property type="protein sequence ID" value="LLOJ010875-PA"/>
    <property type="gene ID" value="LLOJ010875"/>
</dbReference>
<evidence type="ECO:0000313" key="2">
    <source>
        <dbReference type="EnsemblMetazoa" id="LLOJ010875-PA"/>
    </source>
</evidence>
<dbReference type="EMBL" id="AJWK01009583">
    <property type="status" value="NOT_ANNOTATED_CDS"/>
    <property type="molecule type" value="Genomic_DNA"/>
</dbReference>
<feature type="transmembrane region" description="Helical" evidence="1">
    <location>
        <begin position="33"/>
        <end position="52"/>
    </location>
</feature>
<proteinExistence type="predicted"/>
<feature type="transmembrane region" description="Helical" evidence="1">
    <location>
        <begin position="128"/>
        <end position="145"/>
    </location>
</feature>